<protein>
    <submittedName>
        <fullName evidence="1">Uncharacterized protein</fullName>
    </submittedName>
</protein>
<dbReference type="AlphaFoldDB" id="A0A7R8UQS5"/>
<dbReference type="InParanoid" id="A0A7R8UQS5"/>
<organism evidence="1 2">
    <name type="scientific">Hermetia illucens</name>
    <name type="common">Black soldier fly</name>
    <dbReference type="NCBI Taxonomy" id="343691"/>
    <lineage>
        <taxon>Eukaryota</taxon>
        <taxon>Metazoa</taxon>
        <taxon>Ecdysozoa</taxon>
        <taxon>Arthropoda</taxon>
        <taxon>Hexapoda</taxon>
        <taxon>Insecta</taxon>
        <taxon>Pterygota</taxon>
        <taxon>Neoptera</taxon>
        <taxon>Endopterygota</taxon>
        <taxon>Diptera</taxon>
        <taxon>Brachycera</taxon>
        <taxon>Stratiomyomorpha</taxon>
        <taxon>Stratiomyidae</taxon>
        <taxon>Hermetiinae</taxon>
        <taxon>Hermetia</taxon>
    </lineage>
</organism>
<evidence type="ECO:0000313" key="1">
    <source>
        <dbReference type="EMBL" id="CAD7085226.1"/>
    </source>
</evidence>
<accession>A0A7R8UQS5</accession>
<evidence type="ECO:0000313" key="2">
    <source>
        <dbReference type="Proteomes" id="UP000594454"/>
    </source>
</evidence>
<dbReference type="Proteomes" id="UP000594454">
    <property type="component" value="Chromosome 3"/>
</dbReference>
<reference evidence="1 2" key="1">
    <citation type="submission" date="2020-11" db="EMBL/GenBank/DDBJ databases">
        <authorList>
            <person name="Wallbank WR R."/>
            <person name="Pardo Diaz C."/>
            <person name="Kozak K."/>
            <person name="Martin S."/>
            <person name="Jiggins C."/>
            <person name="Moest M."/>
            <person name="Warren A I."/>
            <person name="Generalovic N T."/>
            <person name="Byers J.R.P. K."/>
            <person name="Montejo-Kovacevich G."/>
            <person name="Yen C E."/>
        </authorList>
    </citation>
    <scope>NUCLEOTIDE SEQUENCE [LARGE SCALE GENOMIC DNA]</scope>
</reference>
<gene>
    <name evidence="1" type="ORF">HERILL_LOCUS8080</name>
</gene>
<keyword evidence="2" id="KW-1185">Reference proteome</keyword>
<sequence length="72" mass="8518">MDNLRKLGQRWDQRQKNECGCRKIEIKNLVLQISDLKEENITLKAQVKDPYKRLIQPTKNSKAIERALPNEK</sequence>
<dbReference type="EMBL" id="LR899011">
    <property type="protein sequence ID" value="CAD7085226.1"/>
    <property type="molecule type" value="Genomic_DNA"/>
</dbReference>
<name>A0A7R8UQS5_HERIL</name>
<proteinExistence type="predicted"/>